<dbReference type="STRING" id="1188229.GlitD10_2687"/>
<evidence type="ECO:0000256" key="1">
    <source>
        <dbReference type="SAM" id="MobiDB-lite"/>
    </source>
</evidence>
<proteinExistence type="predicted"/>
<feature type="region of interest" description="Disordered" evidence="1">
    <location>
        <begin position="97"/>
        <end position="117"/>
    </location>
</feature>
<dbReference type="InterPro" id="IPR020346">
    <property type="entry name" value="Uncharacterised_15.3kDa"/>
</dbReference>
<dbReference type="EMBL" id="CP017675">
    <property type="protein sequence ID" value="APB35030.1"/>
    <property type="molecule type" value="Genomic_DNA"/>
</dbReference>
<dbReference type="OrthoDB" id="512100at2"/>
<feature type="compositionally biased region" description="Basic and acidic residues" evidence="1">
    <location>
        <begin position="106"/>
        <end position="117"/>
    </location>
</feature>
<accession>A0A1J0AGH0</accession>
<protein>
    <recommendedName>
        <fullName evidence="4">DUF5331 domain-containing protein</fullName>
    </recommendedName>
</protein>
<evidence type="ECO:0000313" key="3">
    <source>
        <dbReference type="Proteomes" id="UP000180235"/>
    </source>
</evidence>
<organism evidence="2 3">
    <name type="scientific">Gloeomargarita lithophora Alchichica-D10</name>
    <dbReference type="NCBI Taxonomy" id="1188229"/>
    <lineage>
        <taxon>Bacteria</taxon>
        <taxon>Bacillati</taxon>
        <taxon>Cyanobacteriota</taxon>
        <taxon>Cyanophyceae</taxon>
        <taxon>Gloeomargaritales</taxon>
        <taxon>Gloeomargaritaceae</taxon>
        <taxon>Gloeomargarita</taxon>
    </lineage>
</organism>
<reference evidence="2 3" key="1">
    <citation type="submission" date="2016-10" db="EMBL/GenBank/DDBJ databases">
        <title>Description of Gloeomargarita lithophora gen. nov., sp. nov., a thylakoid-bearing basal-branching cyanobacterium with intracellular carbonates, and proposal for Gloeomargaritales ord. nov.</title>
        <authorList>
            <person name="Moreira D."/>
            <person name="Tavera R."/>
            <person name="Benzerara K."/>
            <person name="Skouri-Panet F."/>
            <person name="Couradeau E."/>
            <person name="Gerard E."/>
            <person name="Loussert C."/>
            <person name="Novelo E."/>
            <person name="Zivanovic Y."/>
            <person name="Lopez-Garcia P."/>
        </authorList>
    </citation>
    <scope>NUCLEOTIDE SEQUENCE [LARGE SCALE GENOMIC DNA]</scope>
    <source>
        <strain evidence="2 3">D10</strain>
    </source>
</reference>
<dbReference type="Pfam" id="PF17265">
    <property type="entry name" value="DUF5331"/>
    <property type="match status" value="1"/>
</dbReference>
<keyword evidence="3" id="KW-1185">Reference proteome</keyword>
<dbReference type="Proteomes" id="UP000180235">
    <property type="component" value="Chromosome"/>
</dbReference>
<dbReference type="AlphaFoldDB" id="A0A1J0AGH0"/>
<dbReference type="KEGG" id="glt:GlitD10_2687"/>
<dbReference type="RefSeq" id="WP_071455382.1">
    <property type="nucleotide sequence ID" value="NZ_CP017675.1"/>
</dbReference>
<evidence type="ECO:0008006" key="4">
    <source>
        <dbReference type="Google" id="ProtNLM"/>
    </source>
</evidence>
<name>A0A1J0AGH0_9CYAN</name>
<sequence>MAAFEEFKGTLRNTWLEYVRNHRPWLEVYLKQRGFKTGDNGRRPDAGLILGVVTMAAPQLLDMLPTFFKLSQGNPDAIIDALDLNFDPFKELAKPVAQLPESSAPSEDKPVVESPHF</sequence>
<evidence type="ECO:0000313" key="2">
    <source>
        <dbReference type="EMBL" id="APB35030.1"/>
    </source>
</evidence>
<gene>
    <name evidence="2" type="ORF">GlitD10_2687</name>
</gene>